<dbReference type="EMBL" id="JARKIF010000003">
    <property type="protein sequence ID" value="KAJ7644051.1"/>
    <property type="molecule type" value="Genomic_DNA"/>
</dbReference>
<dbReference type="AlphaFoldDB" id="A0AAD7CD34"/>
<feature type="domain" description="Prospore membrane adapter protein SPO71 PH" evidence="3">
    <location>
        <begin position="246"/>
        <end position="404"/>
    </location>
</feature>
<sequence length="973" mass="110256">MAAHKRVFIGPLPDKLVDADIPSKADDNLAHLFKEHAFAFFINQGGHEEDWEESREQSVGEEMLRRWRETEWGIIRRRKQTKTKQLWIGSSFEVGNILGVNVLEESIHDRMSSRSAHSRSTRRPVSSTTNLHDEVTSFFAAEPGDSSLRPPLTIEDSWQKAQSDYSPRPTLQVATAPIRSDTHVPAIQRERAVHYAQLPTREDEIDSPAPPNQVLERTTSEIPETSAQAMLTNPVAPQSKLPPGTIYMRDRMLVRFGYTRDESLGPHFDDERSRKTRGIRYAEWAEFMVIWRDGFIQFYEQSNVPGTKWLTGSKYRLAFEVPIKNEGKTRLSLYSFVDLSFCLTCPPSSHSPAGSNKANAKERRHRRIFPHWTKEGTNIFICKLKSRSRAVDWLWELWLQLGGRIPPSLEVRNPSLGTRVSIDLSGDKGYAQMCTRENIIALCMRSLRRVKDWQELVEAQLAEGKKLELAWRMGGTQMDWVWLDEDVNGAARRAAVLGGIAMELSTGAPQLEVRLAHHSPQQLFLKNGVRLPEPPAIEGYLDRVRANTQGKQPVYIVTHDGNIFVLRPADANPPSPVGIGAGRSTEGLRREEVRRGAEQVVNAFGVTDLRSVVTVRRAFQVVAPMAHDERIGADDLNVEEFQRVEERCDSDGEDEGGEEALRAAKDKPYLRMKRSFELLLKNGSVVRFEAHSRKVALEWIDRLRQLVLYWRQKHHSDAAEEMDLAQAYAPRLTPRRHLRRNDSEIPPEGPVDIQAPLPALGSLYSWCVLEGCRPIVRGGRLYMRRGLSGEFKFVHLFLIPGHLVHFRIKPKSTLHTAVHKDINLTDAFVTSGYFAALTLPDGQYTATSLGTEEALPRRYEDGLETNDSDEDTLFMVCYHPHRSAVGVAVDWYGGTDSAEGSAKGKGKEKAQADVPRIPSLAAERKVAVFRCRNRLERDAWCWALNCEIEKLVRVQREREERVRGTGGDFKGAR</sequence>
<dbReference type="InterPro" id="IPR039486">
    <property type="entry name" value="Mug56/Spo71_PH"/>
</dbReference>
<evidence type="ECO:0000256" key="1">
    <source>
        <dbReference type="SAM" id="MobiDB-lite"/>
    </source>
</evidence>
<feature type="domain" description="Mug56/Spo71 PH" evidence="2">
    <location>
        <begin position="779"/>
        <end position="948"/>
    </location>
</feature>
<dbReference type="Pfam" id="PF23207">
    <property type="entry name" value="PH_SPO71"/>
    <property type="match status" value="1"/>
</dbReference>
<evidence type="ECO:0000259" key="3">
    <source>
        <dbReference type="Pfam" id="PF23207"/>
    </source>
</evidence>
<dbReference type="InterPro" id="IPR040345">
    <property type="entry name" value="Mug56/Spo71"/>
</dbReference>
<gene>
    <name evidence="4" type="ORF">FB45DRAFT_896779</name>
</gene>
<evidence type="ECO:0000313" key="5">
    <source>
        <dbReference type="Proteomes" id="UP001221142"/>
    </source>
</evidence>
<dbReference type="GO" id="GO:1902657">
    <property type="term" value="P:protein localization to prospore membrane"/>
    <property type="evidence" value="ECO:0007669"/>
    <property type="project" value="InterPro"/>
</dbReference>
<dbReference type="Pfam" id="PF15404">
    <property type="entry name" value="PH_4"/>
    <property type="match status" value="1"/>
</dbReference>
<reference evidence="4" key="1">
    <citation type="submission" date="2023-03" db="EMBL/GenBank/DDBJ databases">
        <title>Massive genome expansion in bonnet fungi (Mycena s.s.) driven by repeated elements and novel gene families across ecological guilds.</title>
        <authorList>
            <consortium name="Lawrence Berkeley National Laboratory"/>
            <person name="Harder C.B."/>
            <person name="Miyauchi S."/>
            <person name="Viragh M."/>
            <person name="Kuo A."/>
            <person name="Thoen E."/>
            <person name="Andreopoulos B."/>
            <person name="Lu D."/>
            <person name="Skrede I."/>
            <person name="Drula E."/>
            <person name="Henrissat B."/>
            <person name="Morin E."/>
            <person name="Kohler A."/>
            <person name="Barry K."/>
            <person name="LaButti K."/>
            <person name="Morin E."/>
            <person name="Salamov A."/>
            <person name="Lipzen A."/>
            <person name="Mereny Z."/>
            <person name="Hegedus B."/>
            <person name="Baldrian P."/>
            <person name="Stursova M."/>
            <person name="Weitz H."/>
            <person name="Taylor A."/>
            <person name="Grigoriev I.V."/>
            <person name="Nagy L.G."/>
            <person name="Martin F."/>
            <person name="Kauserud H."/>
        </authorList>
    </citation>
    <scope>NUCLEOTIDE SEQUENCE</scope>
    <source>
        <strain evidence="4">9284</strain>
    </source>
</reference>
<comment type="caution">
    <text evidence="4">The sequence shown here is derived from an EMBL/GenBank/DDBJ whole genome shotgun (WGS) entry which is preliminary data.</text>
</comment>
<dbReference type="InterPro" id="IPR057379">
    <property type="entry name" value="PH_SPO71"/>
</dbReference>
<dbReference type="PANTHER" id="PTHR28076:SF1">
    <property type="entry name" value="PROSPORE MEMBRANE ADAPTER PROTEIN SPO71"/>
    <property type="match status" value="1"/>
</dbReference>
<keyword evidence="5" id="KW-1185">Reference proteome</keyword>
<organism evidence="4 5">
    <name type="scientific">Roridomyces roridus</name>
    <dbReference type="NCBI Taxonomy" id="1738132"/>
    <lineage>
        <taxon>Eukaryota</taxon>
        <taxon>Fungi</taxon>
        <taxon>Dikarya</taxon>
        <taxon>Basidiomycota</taxon>
        <taxon>Agaricomycotina</taxon>
        <taxon>Agaricomycetes</taxon>
        <taxon>Agaricomycetidae</taxon>
        <taxon>Agaricales</taxon>
        <taxon>Marasmiineae</taxon>
        <taxon>Mycenaceae</taxon>
        <taxon>Roridomyces</taxon>
    </lineage>
</organism>
<dbReference type="PANTHER" id="PTHR28076">
    <property type="entry name" value="SPORULATION-SPECIFIC PROTEIN 71"/>
    <property type="match status" value="1"/>
</dbReference>
<name>A0AAD7CD34_9AGAR</name>
<dbReference type="Proteomes" id="UP001221142">
    <property type="component" value="Unassembled WGS sequence"/>
</dbReference>
<proteinExistence type="predicted"/>
<accession>A0AAD7CD34</accession>
<evidence type="ECO:0000313" key="4">
    <source>
        <dbReference type="EMBL" id="KAJ7644051.1"/>
    </source>
</evidence>
<feature type="region of interest" description="Disordered" evidence="1">
    <location>
        <begin position="110"/>
        <end position="129"/>
    </location>
</feature>
<protein>
    <submittedName>
        <fullName evidence="4">Pleckstrin homology domain-containing protein</fullName>
    </submittedName>
</protein>
<evidence type="ECO:0000259" key="2">
    <source>
        <dbReference type="Pfam" id="PF15404"/>
    </source>
</evidence>